<keyword evidence="4" id="KW-0408">Iron</keyword>
<keyword evidence="7" id="KW-0830">Ubiquinone</keyword>
<accession>A0A1D1XN01</accession>
<dbReference type="GO" id="GO:0046872">
    <property type="term" value="F:metal ion binding"/>
    <property type="evidence" value="ECO:0007669"/>
    <property type="project" value="UniProtKB-KW"/>
</dbReference>
<dbReference type="EMBL" id="GDJX01024179">
    <property type="protein sequence ID" value="JAT43757.1"/>
    <property type="molecule type" value="Transcribed_RNA"/>
</dbReference>
<dbReference type="GO" id="GO:0051536">
    <property type="term" value="F:iron-sulfur cluster binding"/>
    <property type="evidence" value="ECO:0007669"/>
    <property type="project" value="UniProtKB-KW"/>
</dbReference>
<feature type="domain" description="ETF-QO/FixX C-terminal" evidence="6">
    <location>
        <begin position="70"/>
        <end position="104"/>
    </location>
</feature>
<name>A0A1D1XN01_9ARAE</name>
<evidence type="ECO:0000256" key="5">
    <source>
        <dbReference type="ARBA" id="ARBA00023014"/>
    </source>
</evidence>
<dbReference type="AlphaFoldDB" id="A0A1D1XN01"/>
<evidence type="ECO:0000256" key="4">
    <source>
        <dbReference type="ARBA" id="ARBA00023004"/>
    </source>
</evidence>
<keyword evidence="3" id="KW-0249">Electron transport</keyword>
<organism evidence="7">
    <name type="scientific">Anthurium amnicola</name>
    <dbReference type="NCBI Taxonomy" id="1678845"/>
    <lineage>
        <taxon>Eukaryota</taxon>
        <taxon>Viridiplantae</taxon>
        <taxon>Streptophyta</taxon>
        <taxon>Embryophyta</taxon>
        <taxon>Tracheophyta</taxon>
        <taxon>Spermatophyta</taxon>
        <taxon>Magnoliopsida</taxon>
        <taxon>Liliopsida</taxon>
        <taxon>Araceae</taxon>
        <taxon>Pothoideae</taxon>
        <taxon>Potheae</taxon>
        <taxon>Anthurium</taxon>
    </lineage>
</organism>
<feature type="non-terminal residue" evidence="7">
    <location>
        <position position="1"/>
    </location>
</feature>
<keyword evidence="1" id="KW-0813">Transport</keyword>
<evidence type="ECO:0000256" key="3">
    <source>
        <dbReference type="ARBA" id="ARBA00022982"/>
    </source>
</evidence>
<keyword evidence="5" id="KW-0411">Iron-sulfur</keyword>
<proteinExistence type="predicted"/>
<dbReference type="Gene3D" id="3.30.70.20">
    <property type="match status" value="1"/>
</dbReference>
<evidence type="ECO:0000259" key="6">
    <source>
        <dbReference type="Pfam" id="PF05187"/>
    </source>
</evidence>
<dbReference type="InterPro" id="IPR007859">
    <property type="entry name" value="ETF-QO/FixX_C"/>
</dbReference>
<evidence type="ECO:0000256" key="1">
    <source>
        <dbReference type="ARBA" id="ARBA00022448"/>
    </source>
</evidence>
<evidence type="ECO:0000313" key="7">
    <source>
        <dbReference type="EMBL" id="JAT43757.1"/>
    </source>
</evidence>
<gene>
    <name evidence="7" type="primary">ETFDH_4</name>
    <name evidence="7" type="ORF">g.125233</name>
</gene>
<evidence type="ECO:0000256" key="2">
    <source>
        <dbReference type="ARBA" id="ARBA00022723"/>
    </source>
</evidence>
<reference evidence="7" key="1">
    <citation type="submission" date="2015-07" db="EMBL/GenBank/DDBJ databases">
        <title>Transcriptome Assembly of Anthurium amnicola.</title>
        <authorList>
            <person name="Suzuki J."/>
        </authorList>
    </citation>
    <scope>NUCLEOTIDE SEQUENCE</scope>
</reference>
<keyword evidence="2" id="KW-0479">Metal-binding</keyword>
<protein>
    <submittedName>
        <fullName evidence="7">Electron transfer flavoprotein-ubiquinone oxidoreductase, mitochondrial</fullName>
    </submittedName>
</protein>
<dbReference type="Pfam" id="PF05187">
    <property type="entry name" value="Fer4_ETF_QO"/>
    <property type="match status" value="1"/>
</dbReference>
<sequence>CHMTFCYSLLGRWRPSVEEIVPGFALESNKKPNGRFLSREPGRQWQSNVQSVWTALGTYELGGLGHPYQLRPKVSAHHLACDIKDPRQNIEWTVPEGGGGPGYSIM</sequence>